<evidence type="ECO:0000259" key="3">
    <source>
        <dbReference type="PROSITE" id="PS50031"/>
    </source>
</evidence>
<feature type="region of interest" description="Disordered" evidence="2">
    <location>
        <begin position="94"/>
        <end position="122"/>
    </location>
</feature>
<keyword evidence="1" id="KW-0106">Calcium</keyword>
<dbReference type="PROSITE" id="PS50031">
    <property type="entry name" value="EH"/>
    <property type="match status" value="1"/>
</dbReference>
<dbReference type="OrthoDB" id="524326at2759"/>
<dbReference type="PROSITE" id="PS50222">
    <property type="entry name" value="EF_HAND_2"/>
    <property type="match status" value="1"/>
</dbReference>
<proteinExistence type="predicted"/>
<protein>
    <recommendedName>
        <fullName evidence="7">EF-hand domain-containing protein</fullName>
    </recommendedName>
</protein>
<evidence type="ECO:0000259" key="4">
    <source>
        <dbReference type="PROSITE" id="PS50222"/>
    </source>
</evidence>
<dbReference type="Gene3D" id="1.10.238.10">
    <property type="entry name" value="EF-hand"/>
    <property type="match status" value="1"/>
</dbReference>
<feature type="compositionally biased region" description="Polar residues" evidence="2">
    <location>
        <begin position="113"/>
        <end position="122"/>
    </location>
</feature>
<dbReference type="InterPro" id="IPR011992">
    <property type="entry name" value="EF-hand-dom_pair"/>
</dbReference>
<dbReference type="Proteomes" id="UP000298030">
    <property type="component" value="Unassembled WGS sequence"/>
</dbReference>
<comment type="caution">
    <text evidence="5">The sequence shown here is derived from an EMBL/GenBank/DDBJ whole genome shotgun (WGS) entry which is preliminary data.</text>
</comment>
<dbReference type="GO" id="GO:0006897">
    <property type="term" value="P:endocytosis"/>
    <property type="evidence" value="ECO:0007669"/>
    <property type="project" value="TreeGrafter"/>
</dbReference>
<dbReference type="SUPFAM" id="SSF47473">
    <property type="entry name" value="EF-hand"/>
    <property type="match status" value="1"/>
</dbReference>
<reference evidence="5 6" key="1">
    <citation type="journal article" date="2019" name="Nat. Ecol. Evol.">
        <title>Megaphylogeny resolves global patterns of mushroom evolution.</title>
        <authorList>
            <person name="Varga T."/>
            <person name="Krizsan K."/>
            <person name="Foldi C."/>
            <person name="Dima B."/>
            <person name="Sanchez-Garcia M."/>
            <person name="Sanchez-Ramirez S."/>
            <person name="Szollosi G.J."/>
            <person name="Szarkandi J.G."/>
            <person name="Papp V."/>
            <person name="Albert L."/>
            <person name="Andreopoulos W."/>
            <person name="Angelini C."/>
            <person name="Antonin V."/>
            <person name="Barry K.W."/>
            <person name="Bougher N.L."/>
            <person name="Buchanan P."/>
            <person name="Buyck B."/>
            <person name="Bense V."/>
            <person name="Catcheside P."/>
            <person name="Chovatia M."/>
            <person name="Cooper J."/>
            <person name="Damon W."/>
            <person name="Desjardin D."/>
            <person name="Finy P."/>
            <person name="Geml J."/>
            <person name="Haridas S."/>
            <person name="Hughes K."/>
            <person name="Justo A."/>
            <person name="Karasinski D."/>
            <person name="Kautmanova I."/>
            <person name="Kiss B."/>
            <person name="Kocsube S."/>
            <person name="Kotiranta H."/>
            <person name="LaButti K.M."/>
            <person name="Lechner B.E."/>
            <person name="Liimatainen K."/>
            <person name="Lipzen A."/>
            <person name="Lukacs Z."/>
            <person name="Mihaltcheva S."/>
            <person name="Morgado L.N."/>
            <person name="Niskanen T."/>
            <person name="Noordeloos M.E."/>
            <person name="Ohm R.A."/>
            <person name="Ortiz-Santana B."/>
            <person name="Ovrebo C."/>
            <person name="Racz N."/>
            <person name="Riley R."/>
            <person name="Savchenko A."/>
            <person name="Shiryaev A."/>
            <person name="Soop K."/>
            <person name="Spirin V."/>
            <person name="Szebenyi C."/>
            <person name="Tomsovsky M."/>
            <person name="Tulloss R.E."/>
            <person name="Uehling J."/>
            <person name="Grigoriev I.V."/>
            <person name="Vagvolgyi C."/>
            <person name="Papp T."/>
            <person name="Martin F.M."/>
            <person name="Miettinen O."/>
            <person name="Hibbett D.S."/>
            <person name="Nagy L.G."/>
        </authorList>
    </citation>
    <scope>NUCLEOTIDE SEQUENCE [LARGE SCALE GENOMIC DNA]</scope>
    <source>
        <strain evidence="5 6">FP101781</strain>
    </source>
</reference>
<dbReference type="Pfam" id="PF12763">
    <property type="entry name" value="EH"/>
    <property type="match status" value="1"/>
</dbReference>
<dbReference type="InterPro" id="IPR002048">
    <property type="entry name" value="EF_hand_dom"/>
</dbReference>
<gene>
    <name evidence="5" type="ORF">FA13DRAFT_204558</name>
</gene>
<dbReference type="PROSITE" id="PS00018">
    <property type="entry name" value="EF_HAND_1"/>
    <property type="match status" value="1"/>
</dbReference>
<dbReference type="GO" id="GO:0005737">
    <property type="term" value="C:cytoplasm"/>
    <property type="evidence" value="ECO:0007669"/>
    <property type="project" value="TreeGrafter"/>
</dbReference>
<dbReference type="GO" id="GO:0005509">
    <property type="term" value="F:calcium ion binding"/>
    <property type="evidence" value="ECO:0007669"/>
    <property type="project" value="InterPro"/>
</dbReference>
<sequence length="156" mass="17175">MVRPMAIPPTVEEDAFADEILRYSNCQHTGLLTAEAAVEVFNRSGLSRYELRDIWGLADGDANGVLSKDELIVALRVMGWVQNGKRFTEALVDKPGPLPTIQGIAPPRPPENEASSSSPQQFPSVLPVDVQRFHEMFVNAAPVNGYLDGACSWPWR</sequence>
<dbReference type="STRING" id="71717.A0A4Y7SFG3"/>
<dbReference type="SMART" id="SM00027">
    <property type="entry name" value="EH"/>
    <property type="match status" value="1"/>
</dbReference>
<evidence type="ECO:0000313" key="6">
    <source>
        <dbReference type="Proteomes" id="UP000298030"/>
    </source>
</evidence>
<dbReference type="PANTHER" id="PTHR11216">
    <property type="entry name" value="EH DOMAIN"/>
    <property type="match status" value="1"/>
</dbReference>
<dbReference type="GO" id="GO:0005886">
    <property type="term" value="C:plasma membrane"/>
    <property type="evidence" value="ECO:0007669"/>
    <property type="project" value="TreeGrafter"/>
</dbReference>
<keyword evidence="6" id="KW-1185">Reference proteome</keyword>
<accession>A0A4Y7SFG3</accession>
<evidence type="ECO:0000256" key="1">
    <source>
        <dbReference type="ARBA" id="ARBA00022837"/>
    </source>
</evidence>
<dbReference type="EMBL" id="QPFP01000135">
    <property type="protein sequence ID" value="TEB20595.1"/>
    <property type="molecule type" value="Genomic_DNA"/>
</dbReference>
<dbReference type="GO" id="GO:0016197">
    <property type="term" value="P:endosomal transport"/>
    <property type="evidence" value="ECO:0007669"/>
    <property type="project" value="TreeGrafter"/>
</dbReference>
<evidence type="ECO:0000256" key="2">
    <source>
        <dbReference type="SAM" id="MobiDB-lite"/>
    </source>
</evidence>
<organism evidence="5 6">
    <name type="scientific">Coprinellus micaceus</name>
    <name type="common">Glistening ink-cap mushroom</name>
    <name type="synonym">Coprinus micaceus</name>
    <dbReference type="NCBI Taxonomy" id="71717"/>
    <lineage>
        <taxon>Eukaryota</taxon>
        <taxon>Fungi</taxon>
        <taxon>Dikarya</taxon>
        <taxon>Basidiomycota</taxon>
        <taxon>Agaricomycotina</taxon>
        <taxon>Agaricomycetes</taxon>
        <taxon>Agaricomycetidae</taxon>
        <taxon>Agaricales</taxon>
        <taxon>Agaricineae</taxon>
        <taxon>Psathyrellaceae</taxon>
        <taxon>Coprinellus</taxon>
    </lineage>
</organism>
<dbReference type="AlphaFoldDB" id="A0A4Y7SFG3"/>
<feature type="domain" description="EF-hand" evidence="4">
    <location>
        <begin position="50"/>
        <end position="81"/>
    </location>
</feature>
<evidence type="ECO:0000313" key="5">
    <source>
        <dbReference type="EMBL" id="TEB20595.1"/>
    </source>
</evidence>
<name>A0A4Y7SFG3_COPMI</name>
<feature type="domain" description="EH" evidence="3">
    <location>
        <begin position="13"/>
        <end position="100"/>
    </location>
</feature>
<dbReference type="InterPro" id="IPR018247">
    <property type="entry name" value="EF_Hand_1_Ca_BS"/>
</dbReference>
<evidence type="ECO:0008006" key="7">
    <source>
        <dbReference type="Google" id="ProtNLM"/>
    </source>
</evidence>
<dbReference type="InterPro" id="IPR000261">
    <property type="entry name" value="EH_dom"/>
</dbReference>